<sequence>MGLSTWEVAFNRRVMHPLMSAALRAGVAPPTFALVETVGRRTGQRRQVPVANGLRGNTFWLIAGRADNAYVHNIRANPRVRIKARPSRVRDGARARWRTGTAHLLPDDDARARHAELGRGRPLYRLDGLALRRLATDGRMLTIRIDLDDRVR</sequence>
<proteinExistence type="predicted"/>
<dbReference type="Pfam" id="PF04075">
    <property type="entry name" value="F420H2_quin_red"/>
    <property type="match status" value="1"/>
</dbReference>
<reference evidence="1 2" key="1">
    <citation type="submission" date="2018-06" db="EMBL/GenBank/DDBJ databases">
        <title>Genomic Encyclopedia of Type Strains, Phase IV (KMG-IV): sequencing the most valuable type-strain genomes for metagenomic binning, comparative biology and taxonomic classification.</title>
        <authorList>
            <person name="Goeker M."/>
        </authorList>
    </citation>
    <scope>NUCLEOTIDE SEQUENCE [LARGE SCALE GENOMIC DNA]</scope>
    <source>
        <strain evidence="1 2">DSM 44599</strain>
    </source>
</reference>
<name>A0A366E271_9NOCA</name>
<dbReference type="Proteomes" id="UP000252586">
    <property type="component" value="Unassembled WGS sequence"/>
</dbReference>
<dbReference type="EMBL" id="QNRE01000001">
    <property type="protein sequence ID" value="RBO96397.1"/>
    <property type="molecule type" value="Genomic_DNA"/>
</dbReference>
<comment type="caution">
    <text evidence="1">The sequence shown here is derived from an EMBL/GenBank/DDBJ whole genome shotgun (WGS) entry which is preliminary data.</text>
</comment>
<dbReference type="NCBIfam" id="TIGR00026">
    <property type="entry name" value="hi_GC_TIGR00026"/>
    <property type="match status" value="1"/>
</dbReference>
<dbReference type="GO" id="GO:0016491">
    <property type="term" value="F:oxidoreductase activity"/>
    <property type="evidence" value="ECO:0007669"/>
    <property type="project" value="InterPro"/>
</dbReference>
<organism evidence="1 2">
    <name type="scientific">Nocardia puris</name>
    <dbReference type="NCBI Taxonomy" id="208602"/>
    <lineage>
        <taxon>Bacteria</taxon>
        <taxon>Bacillati</taxon>
        <taxon>Actinomycetota</taxon>
        <taxon>Actinomycetes</taxon>
        <taxon>Mycobacteriales</taxon>
        <taxon>Nocardiaceae</taxon>
        <taxon>Nocardia</taxon>
    </lineage>
</organism>
<dbReference type="OrthoDB" id="4633749at2"/>
<dbReference type="InterPro" id="IPR012349">
    <property type="entry name" value="Split_barrel_FMN-bd"/>
</dbReference>
<dbReference type="STRING" id="1210090.GCA_001613185_01127"/>
<evidence type="ECO:0000313" key="2">
    <source>
        <dbReference type="Proteomes" id="UP000252586"/>
    </source>
</evidence>
<dbReference type="AlphaFoldDB" id="A0A366E271"/>
<protein>
    <submittedName>
        <fullName evidence="1">Deazaflavin-dependent oxidoreductase (Nitroreductase family)</fullName>
    </submittedName>
</protein>
<gene>
    <name evidence="1" type="ORF">DFR74_101412</name>
</gene>
<dbReference type="RefSeq" id="WP_084537372.1">
    <property type="nucleotide sequence ID" value="NZ_QNRE01000001.1"/>
</dbReference>
<evidence type="ECO:0000313" key="1">
    <source>
        <dbReference type="EMBL" id="RBO96397.1"/>
    </source>
</evidence>
<dbReference type="InterPro" id="IPR004378">
    <property type="entry name" value="F420H2_quin_Rdtase"/>
</dbReference>
<keyword evidence="2" id="KW-1185">Reference proteome</keyword>
<accession>A0A366E271</accession>
<dbReference type="SUPFAM" id="SSF50475">
    <property type="entry name" value="FMN-binding split barrel"/>
    <property type="match status" value="1"/>
</dbReference>
<dbReference type="Gene3D" id="2.30.110.10">
    <property type="entry name" value="Electron Transport, Fmn-binding Protein, Chain A"/>
    <property type="match status" value="1"/>
</dbReference>